<dbReference type="PANTHER" id="PTHR24292:SF102">
    <property type="entry name" value="CYTOCHROME P450 FAMILY-RELATED"/>
    <property type="match status" value="1"/>
</dbReference>
<dbReference type="InterPro" id="IPR017972">
    <property type="entry name" value="Cyt_P450_CS"/>
</dbReference>
<organism evidence="11 12">
    <name type="scientific">Meloidogyne hapla</name>
    <name type="common">Root-knot nematode worm</name>
    <dbReference type="NCBI Taxonomy" id="6305"/>
    <lineage>
        <taxon>Eukaryota</taxon>
        <taxon>Metazoa</taxon>
        <taxon>Ecdysozoa</taxon>
        <taxon>Nematoda</taxon>
        <taxon>Chromadorea</taxon>
        <taxon>Rhabditida</taxon>
        <taxon>Tylenchina</taxon>
        <taxon>Tylenchomorpha</taxon>
        <taxon>Tylenchoidea</taxon>
        <taxon>Meloidogynidae</taxon>
        <taxon>Meloidogyninae</taxon>
        <taxon>Meloidogyne</taxon>
    </lineage>
</organism>
<dbReference type="WBParaSite" id="MhA1_Contig149.frz3.fgene2">
    <property type="protein sequence ID" value="MhA1_Contig149.frz3.fgene2"/>
    <property type="gene ID" value="MhA1_Contig149.frz3.fgene2"/>
</dbReference>
<dbReference type="GO" id="GO:0004497">
    <property type="term" value="F:monooxygenase activity"/>
    <property type="evidence" value="ECO:0007669"/>
    <property type="project" value="UniProtKB-KW"/>
</dbReference>
<evidence type="ECO:0000256" key="3">
    <source>
        <dbReference type="ARBA" id="ARBA00022617"/>
    </source>
</evidence>
<evidence type="ECO:0000256" key="5">
    <source>
        <dbReference type="ARBA" id="ARBA00023002"/>
    </source>
</evidence>
<dbReference type="PRINTS" id="PR00385">
    <property type="entry name" value="P450"/>
</dbReference>
<dbReference type="PRINTS" id="PR00463">
    <property type="entry name" value="EP450I"/>
</dbReference>
<evidence type="ECO:0000256" key="8">
    <source>
        <dbReference type="PIRSR" id="PIRSR602401-1"/>
    </source>
</evidence>
<reference evidence="12" key="1">
    <citation type="submission" date="2016-11" db="UniProtKB">
        <authorList>
            <consortium name="WormBaseParasite"/>
        </authorList>
    </citation>
    <scope>IDENTIFICATION</scope>
</reference>
<dbReference type="InterPro" id="IPR002401">
    <property type="entry name" value="Cyt_P450_E_grp-I"/>
</dbReference>
<evidence type="ECO:0000313" key="12">
    <source>
        <dbReference type="WBParaSite" id="MhA1_Contig149.frz3.fgene2"/>
    </source>
</evidence>
<dbReference type="OMA" id="ANTRKCM"/>
<comment type="cofactor">
    <cofactor evidence="1 8">
        <name>heme</name>
        <dbReference type="ChEBI" id="CHEBI:30413"/>
    </cofactor>
</comment>
<evidence type="ECO:0000256" key="2">
    <source>
        <dbReference type="ARBA" id="ARBA00010617"/>
    </source>
</evidence>
<dbReference type="Gene3D" id="1.10.630.10">
    <property type="entry name" value="Cytochrome P450"/>
    <property type="match status" value="1"/>
</dbReference>
<dbReference type="InterPro" id="IPR050476">
    <property type="entry name" value="Insect_CytP450_Detox"/>
</dbReference>
<keyword evidence="3 8" id="KW-0349">Heme</keyword>
<evidence type="ECO:0000256" key="9">
    <source>
        <dbReference type="RuleBase" id="RU000461"/>
    </source>
</evidence>
<name>A0A1I8B6Q7_MELHA</name>
<dbReference type="GO" id="GO:0005506">
    <property type="term" value="F:iron ion binding"/>
    <property type="evidence" value="ECO:0007669"/>
    <property type="project" value="InterPro"/>
</dbReference>
<comment type="similarity">
    <text evidence="2 9">Belongs to the cytochrome P450 family.</text>
</comment>
<dbReference type="Pfam" id="PF00067">
    <property type="entry name" value="p450"/>
    <property type="match status" value="1"/>
</dbReference>
<dbReference type="GO" id="GO:0020037">
    <property type="term" value="F:heme binding"/>
    <property type="evidence" value="ECO:0007669"/>
    <property type="project" value="InterPro"/>
</dbReference>
<feature type="binding site" description="axial binding residue" evidence="8">
    <location>
        <position position="492"/>
    </location>
    <ligand>
        <name>heme</name>
        <dbReference type="ChEBI" id="CHEBI:30413"/>
    </ligand>
    <ligandPart>
        <name>Fe</name>
        <dbReference type="ChEBI" id="CHEBI:18248"/>
    </ligandPart>
</feature>
<evidence type="ECO:0000256" key="7">
    <source>
        <dbReference type="ARBA" id="ARBA00023033"/>
    </source>
</evidence>
<dbReference type="AlphaFoldDB" id="A0A1I8B6Q7"/>
<evidence type="ECO:0000313" key="11">
    <source>
        <dbReference type="Proteomes" id="UP000095281"/>
    </source>
</evidence>
<dbReference type="PROSITE" id="PS00086">
    <property type="entry name" value="CYTOCHROME_P450"/>
    <property type="match status" value="1"/>
</dbReference>
<dbReference type="InterPro" id="IPR001128">
    <property type="entry name" value="Cyt_P450"/>
</dbReference>
<dbReference type="Proteomes" id="UP000095281">
    <property type="component" value="Unplaced"/>
</dbReference>
<dbReference type="SUPFAM" id="SSF48264">
    <property type="entry name" value="Cytochrome P450"/>
    <property type="match status" value="1"/>
</dbReference>
<dbReference type="InterPro" id="IPR036396">
    <property type="entry name" value="Cyt_P450_sf"/>
</dbReference>
<feature type="coiled-coil region" evidence="10">
    <location>
        <begin position="270"/>
        <end position="297"/>
    </location>
</feature>
<keyword evidence="4 8" id="KW-0479">Metal-binding</keyword>
<keyword evidence="11" id="KW-1185">Reference proteome</keyword>
<evidence type="ECO:0000256" key="4">
    <source>
        <dbReference type="ARBA" id="ARBA00022723"/>
    </source>
</evidence>
<keyword evidence="5 9" id="KW-0560">Oxidoreductase</keyword>
<proteinExistence type="inferred from homology"/>
<keyword evidence="7 9" id="KW-0503">Monooxygenase</keyword>
<evidence type="ECO:0000256" key="1">
    <source>
        <dbReference type="ARBA" id="ARBA00001971"/>
    </source>
</evidence>
<evidence type="ECO:0000256" key="6">
    <source>
        <dbReference type="ARBA" id="ARBA00023004"/>
    </source>
</evidence>
<dbReference type="FunFam" id="1.10.630.10:FF:000182">
    <property type="entry name" value="Cytochrome P450 3A4"/>
    <property type="match status" value="1"/>
</dbReference>
<keyword evidence="6 8" id="KW-0408">Iron</keyword>
<keyword evidence="10" id="KW-0175">Coiled coil</keyword>
<accession>A0A1I8B6Q7</accession>
<sequence length="546" mass="63320">MLILLLITIITFLLFFILKQKNNYWKNRGIPGPEPLFLKGNIDLIFGKNNPSALQLFNWTKKYGRIYGIKNGWFNVLVISEPELIKELIIDKFEYFHEKSLRVKLIYACSFGKQTTNDLSPLLGDVDTKKLIHLFAAKGKRWKRLRSIANPAFSISNLKRIMPIIDDSIKINIKLLKQVQSSGKYVDLHEYFVELAFDIIYRVAMGQKDSRQFNSEYCQLAQDAFVRVNNNIFDYLSFIFPLFGEYILNPFVLFTGKLRRDPFNILIEKIYEAVKQRKEEKMKKNEMEEENDENNLNKKGVDFIDLFLESEAENIAVEFKTNNGTYNKKEKFDRCNTLDEIVHNCFLFLLAGFDTSANTLSLISHNLVIYPEVQKRLFEEIEEICGLEEGEMPSYEQLSKLKYADAVLKETLRLCPIATDVLIRKCEKTTTLGDITIEKGTVVSTDLFTLHRDKKIWGEDSEEFKPERWLNNEGNIITPTAFYPFGGGPRICIGMRLAFMEIKMILVHLLRSFELERCSETKVELNLTGQVVMNSGSIVVKLNLRK</sequence>
<dbReference type="PANTHER" id="PTHR24292">
    <property type="entry name" value="CYTOCHROME P450"/>
    <property type="match status" value="1"/>
</dbReference>
<dbReference type="GO" id="GO:0016705">
    <property type="term" value="F:oxidoreductase activity, acting on paired donors, with incorporation or reduction of molecular oxygen"/>
    <property type="evidence" value="ECO:0007669"/>
    <property type="project" value="InterPro"/>
</dbReference>
<evidence type="ECO:0000256" key="10">
    <source>
        <dbReference type="SAM" id="Coils"/>
    </source>
</evidence>
<protein>
    <submittedName>
        <fullName evidence="12">Cytochrome P450</fullName>
    </submittedName>
</protein>